<feature type="domain" description="Cyanophage baseplate Pam3 plug gp18" evidence="1">
    <location>
        <begin position="1"/>
        <end position="95"/>
    </location>
</feature>
<protein>
    <recommendedName>
        <fullName evidence="1">Cyanophage baseplate Pam3 plug gp18 domain-containing protein</fullName>
    </recommendedName>
</protein>
<organism evidence="2 3">
    <name type="scientific">Bordetella genomosp. 11</name>
    <dbReference type="NCBI Taxonomy" id="1416808"/>
    <lineage>
        <taxon>Bacteria</taxon>
        <taxon>Pseudomonadati</taxon>
        <taxon>Pseudomonadota</taxon>
        <taxon>Betaproteobacteria</taxon>
        <taxon>Burkholderiales</taxon>
        <taxon>Alcaligenaceae</taxon>
        <taxon>Bordetella</taxon>
    </lineage>
</organism>
<dbReference type="OrthoDB" id="6444802at2"/>
<name>A0A261UDF0_9BORD</name>
<dbReference type="Proteomes" id="UP000215767">
    <property type="component" value="Unassembled WGS sequence"/>
</dbReference>
<accession>A0A261UDF0</accession>
<gene>
    <name evidence="2" type="ORF">CAL28_10720</name>
</gene>
<reference evidence="3" key="1">
    <citation type="submission" date="2017-05" db="EMBL/GenBank/DDBJ databases">
        <title>Complete and WGS of Bordetella genogroups.</title>
        <authorList>
            <person name="Spilker T."/>
            <person name="Lipuma J."/>
        </authorList>
    </citation>
    <scope>NUCLEOTIDE SEQUENCE [LARGE SCALE GENOMIC DNA]</scope>
    <source>
        <strain evidence="3">AU8856</strain>
    </source>
</reference>
<keyword evidence="3" id="KW-1185">Reference proteome</keyword>
<dbReference type="InterPro" id="IPR054252">
    <property type="entry name" value="Pam3_gp18"/>
</dbReference>
<evidence type="ECO:0000313" key="2">
    <source>
        <dbReference type="EMBL" id="OZI59948.1"/>
    </source>
</evidence>
<sequence>MMIIPLQAVPSQALSVVLGGQNCQINVYQKSTGLFLDLYVNNAPIITAALCLDRVRLVRTTYQGFIGDLAVADTLSTSDPSYEGLGTRFQLLYLESTDL</sequence>
<dbReference type="AlphaFoldDB" id="A0A261UDF0"/>
<proteinExistence type="predicted"/>
<evidence type="ECO:0000313" key="3">
    <source>
        <dbReference type="Proteomes" id="UP000215767"/>
    </source>
</evidence>
<dbReference type="RefSeq" id="WP_094841368.1">
    <property type="nucleotide sequence ID" value="NZ_NEVS01000004.1"/>
</dbReference>
<evidence type="ECO:0000259" key="1">
    <source>
        <dbReference type="Pfam" id="PF22479"/>
    </source>
</evidence>
<comment type="caution">
    <text evidence="2">The sequence shown here is derived from an EMBL/GenBank/DDBJ whole genome shotgun (WGS) entry which is preliminary data.</text>
</comment>
<dbReference type="Pfam" id="PF22479">
    <property type="entry name" value="Pam3_gp18"/>
    <property type="match status" value="1"/>
</dbReference>
<dbReference type="EMBL" id="NEVS01000004">
    <property type="protein sequence ID" value="OZI59948.1"/>
    <property type="molecule type" value="Genomic_DNA"/>
</dbReference>